<keyword evidence="3" id="KW-1185">Reference proteome</keyword>
<sequence>MCGLRNGDTVLGTESSKTGTSPNPWWDSMSSVMNILEMDQAKLHGMIQRTKEKAKGGRM</sequence>
<reference evidence="2 3" key="1">
    <citation type="submission" date="2023-05" db="EMBL/GenBank/DDBJ databases">
        <title>B98-5 Cell Line De Novo Hybrid Assembly: An Optical Mapping Approach.</title>
        <authorList>
            <person name="Kananen K."/>
            <person name="Auerbach J.A."/>
            <person name="Kautto E."/>
            <person name="Blachly J.S."/>
        </authorList>
    </citation>
    <scope>NUCLEOTIDE SEQUENCE [LARGE SCALE GENOMIC DNA]</scope>
    <source>
        <strain evidence="2">B95-8</strain>
        <tissue evidence="2">Cell line</tissue>
    </source>
</reference>
<organism evidence="2 3">
    <name type="scientific">Saguinus oedipus</name>
    <name type="common">Cotton-top tamarin</name>
    <name type="synonym">Oedipomidas oedipus</name>
    <dbReference type="NCBI Taxonomy" id="9490"/>
    <lineage>
        <taxon>Eukaryota</taxon>
        <taxon>Metazoa</taxon>
        <taxon>Chordata</taxon>
        <taxon>Craniata</taxon>
        <taxon>Vertebrata</taxon>
        <taxon>Euteleostomi</taxon>
        <taxon>Mammalia</taxon>
        <taxon>Eutheria</taxon>
        <taxon>Euarchontoglires</taxon>
        <taxon>Primates</taxon>
        <taxon>Haplorrhini</taxon>
        <taxon>Platyrrhini</taxon>
        <taxon>Cebidae</taxon>
        <taxon>Callitrichinae</taxon>
        <taxon>Saguinus</taxon>
    </lineage>
</organism>
<comment type="caution">
    <text evidence="2">The sequence shown here is derived from an EMBL/GenBank/DDBJ whole genome shotgun (WGS) entry which is preliminary data.</text>
</comment>
<evidence type="ECO:0000256" key="1">
    <source>
        <dbReference type="SAM" id="MobiDB-lite"/>
    </source>
</evidence>
<feature type="compositionally biased region" description="Polar residues" evidence="1">
    <location>
        <begin position="12"/>
        <end position="25"/>
    </location>
</feature>
<dbReference type="EMBL" id="JASSZA010000020">
    <property type="protein sequence ID" value="KAK2086311.1"/>
    <property type="molecule type" value="Genomic_DNA"/>
</dbReference>
<evidence type="ECO:0000313" key="2">
    <source>
        <dbReference type="EMBL" id="KAK2086311.1"/>
    </source>
</evidence>
<feature type="non-terminal residue" evidence="2">
    <location>
        <position position="59"/>
    </location>
</feature>
<feature type="region of interest" description="Disordered" evidence="1">
    <location>
        <begin position="1"/>
        <end position="25"/>
    </location>
</feature>
<gene>
    <name evidence="2" type="ORF">P7K49_035736</name>
</gene>
<dbReference type="Proteomes" id="UP001266305">
    <property type="component" value="Unassembled WGS sequence"/>
</dbReference>
<name>A0ABQ9TNG6_SAGOE</name>
<evidence type="ECO:0000313" key="3">
    <source>
        <dbReference type="Proteomes" id="UP001266305"/>
    </source>
</evidence>
<accession>A0ABQ9TNG6</accession>
<protein>
    <submittedName>
        <fullName evidence="2">Uncharacterized protein</fullName>
    </submittedName>
</protein>
<proteinExistence type="predicted"/>